<feature type="transmembrane region" description="Helical" evidence="7">
    <location>
        <begin position="121"/>
        <end position="138"/>
    </location>
</feature>
<feature type="domain" description="Phage shock protein PspC N-terminal" evidence="8">
    <location>
        <begin position="23"/>
        <end position="78"/>
    </location>
</feature>
<feature type="transmembrane region" description="Helical" evidence="7">
    <location>
        <begin position="97"/>
        <end position="115"/>
    </location>
</feature>
<reference evidence="9" key="1">
    <citation type="submission" date="2022-10" db="EMBL/GenBank/DDBJ databases">
        <title>The complete genomes of actinobacterial strains from the NBC collection.</title>
        <authorList>
            <person name="Joergensen T.S."/>
            <person name="Alvarez Arevalo M."/>
            <person name="Sterndorff E.B."/>
            <person name="Faurdal D."/>
            <person name="Vuksanovic O."/>
            <person name="Mourched A.-S."/>
            <person name="Charusanti P."/>
            <person name="Shaw S."/>
            <person name="Blin K."/>
            <person name="Weber T."/>
        </authorList>
    </citation>
    <scope>NUCLEOTIDE SEQUENCE</scope>
    <source>
        <strain evidence="9">NBC_00060</strain>
    </source>
</reference>
<feature type="transmembrane region" description="Helical" evidence="7">
    <location>
        <begin position="301"/>
        <end position="318"/>
    </location>
</feature>
<feature type="compositionally biased region" description="Low complexity" evidence="6">
    <location>
        <begin position="151"/>
        <end position="165"/>
    </location>
</feature>
<feature type="region of interest" description="Disordered" evidence="6">
    <location>
        <begin position="1"/>
        <end position="24"/>
    </location>
</feature>
<feature type="compositionally biased region" description="Pro residues" evidence="6">
    <location>
        <begin position="166"/>
        <end position="185"/>
    </location>
</feature>
<dbReference type="GO" id="GO:0005886">
    <property type="term" value="C:plasma membrane"/>
    <property type="evidence" value="ECO:0007669"/>
    <property type="project" value="UniProtKB-SubCell"/>
</dbReference>
<evidence type="ECO:0000256" key="5">
    <source>
        <dbReference type="ARBA" id="ARBA00023136"/>
    </source>
</evidence>
<evidence type="ECO:0000259" key="8">
    <source>
        <dbReference type="Pfam" id="PF04024"/>
    </source>
</evidence>
<feature type="compositionally biased region" description="Pro residues" evidence="6">
    <location>
        <begin position="9"/>
        <end position="19"/>
    </location>
</feature>
<feature type="region of interest" description="Disordered" evidence="6">
    <location>
        <begin position="141"/>
        <end position="194"/>
    </location>
</feature>
<evidence type="ECO:0000256" key="3">
    <source>
        <dbReference type="ARBA" id="ARBA00022692"/>
    </source>
</evidence>
<evidence type="ECO:0000313" key="9">
    <source>
        <dbReference type="EMBL" id="WTU40816.1"/>
    </source>
</evidence>
<feature type="transmembrane region" description="Helical" evidence="7">
    <location>
        <begin position="49"/>
        <end position="76"/>
    </location>
</feature>
<proteinExistence type="predicted"/>
<comment type="subcellular location">
    <subcellularLocation>
        <location evidence="1">Cell membrane</location>
        <topology evidence="1">Single-pass membrane protein</topology>
    </subcellularLocation>
</comment>
<dbReference type="AlphaFoldDB" id="A0AAU2H051"/>
<dbReference type="PANTHER" id="PTHR33885">
    <property type="entry name" value="PHAGE SHOCK PROTEIN C"/>
    <property type="match status" value="1"/>
</dbReference>
<evidence type="ECO:0000256" key="1">
    <source>
        <dbReference type="ARBA" id="ARBA00004162"/>
    </source>
</evidence>
<evidence type="ECO:0000256" key="4">
    <source>
        <dbReference type="ARBA" id="ARBA00022989"/>
    </source>
</evidence>
<keyword evidence="2" id="KW-1003">Cell membrane</keyword>
<dbReference type="Pfam" id="PF04024">
    <property type="entry name" value="PspC"/>
    <property type="match status" value="1"/>
</dbReference>
<name>A0AAU2H051_9ACTN</name>
<dbReference type="InterPro" id="IPR007168">
    <property type="entry name" value="Phageshock_PspC_N"/>
</dbReference>
<sequence>MTQPTETPVAPPDPDPDPAPAAQLRRSGHNKVIGGVCGGLGRYCDIDPVIFRIAFGVLTVISGLGLVFYGFGWLLLPLDDEDENEARRLLSGRVEGPALAAVLMALAGCGIFLSMLSNGSVMSFAWLLTLAVAGIGVWSRRRSATPPDAPPDTATAQTAAGGTSPPFGPGTAPPETKAPPTPVPPSWWRDPIVKDGTTGPVGTGYLWGAEGADAAPAFGAGARAKKADRADKAADRATRGPRSIGGFVFLLALLAGGVGTAGAWGHQPLGTALQIGLTAALVVFGLGLLISAFVGRTGFGTLFMAVLTAALLAGASAMPKTITTHWTRTDWTPAAAAEVQPSYALGSGEGTLDLSKVVVPVGQSVKTRAEVGAGRLKVVVPLGATVKAHIVVGVGDVQLPTEKPEDVDIQPNQKKTVTLPPPAGAKPAGTLELDLHVSIGQAEVDRAAS</sequence>
<dbReference type="PANTHER" id="PTHR33885:SF3">
    <property type="entry name" value="PHAGE SHOCK PROTEIN C"/>
    <property type="match status" value="1"/>
</dbReference>
<feature type="transmembrane region" description="Helical" evidence="7">
    <location>
        <begin position="244"/>
        <end position="265"/>
    </location>
</feature>
<dbReference type="InterPro" id="IPR052027">
    <property type="entry name" value="PspC"/>
</dbReference>
<evidence type="ECO:0000256" key="6">
    <source>
        <dbReference type="SAM" id="MobiDB-lite"/>
    </source>
</evidence>
<dbReference type="EMBL" id="CP108253">
    <property type="protein sequence ID" value="WTU40816.1"/>
    <property type="molecule type" value="Genomic_DNA"/>
</dbReference>
<evidence type="ECO:0000256" key="7">
    <source>
        <dbReference type="SAM" id="Phobius"/>
    </source>
</evidence>
<gene>
    <name evidence="9" type="ORF">OHV25_15040</name>
</gene>
<protein>
    <submittedName>
        <fullName evidence="9">PspC domain-containing protein</fullName>
    </submittedName>
</protein>
<accession>A0AAU2H051</accession>
<evidence type="ECO:0000256" key="2">
    <source>
        <dbReference type="ARBA" id="ARBA00022475"/>
    </source>
</evidence>
<keyword evidence="3 7" id="KW-0812">Transmembrane</keyword>
<organism evidence="9">
    <name type="scientific">Streptomyces sp. NBC_00060</name>
    <dbReference type="NCBI Taxonomy" id="2975636"/>
    <lineage>
        <taxon>Bacteria</taxon>
        <taxon>Bacillati</taxon>
        <taxon>Actinomycetota</taxon>
        <taxon>Actinomycetes</taxon>
        <taxon>Kitasatosporales</taxon>
        <taxon>Streptomycetaceae</taxon>
        <taxon>Streptomyces</taxon>
    </lineage>
</organism>
<keyword evidence="4 7" id="KW-1133">Transmembrane helix</keyword>
<feature type="transmembrane region" description="Helical" evidence="7">
    <location>
        <begin position="271"/>
        <end position="294"/>
    </location>
</feature>
<keyword evidence="5 7" id="KW-0472">Membrane</keyword>